<keyword evidence="2" id="KW-0479">Metal-binding</keyword>
<dbReference type="InterPro" id="IPR019786">
    <property type="entry name" value="Zinc_finger_PHD-type_CS"/>
</dbReference>
<dbReference type="InterPro" id="IPR056618">
    <property type="entry name" value="Chromo_PTM"/>
</dbReference>
<evidence type="ECO:0000256" key="7">
    <source>
        <dbReference type="SAM" id="MobiDB-lite"/>
    </source>
</evidence>
<dbReference type="InterPro" id="IPR018501">
    <property type="entry name" value="DDT_dom"/>
</dbReference>
<dbReference type="GO" id="GO:0000785">
    <property type="term" value="C:chromatin"/>
    <property type="evidence" value="ECO:0007669"/>
    <property type="project" value="UniProtKB-ARBA"/>
</dbReference>
<accession>A0AAV8C7Y5</accession>
<feature type="compositionally biased region" description="Basic and acidic residues" evidence="7">
    <location>
        <begin position="196"/>
        <end position="207"/>
    </location>
</feature>
<dbReference type="GO" id="GO:0008270">
    <property type="term" value="F:zinc ion binding"/>
    <property type="evidence" value="ECO:0007669"/>
    <property type="project" value="UniProtKB-KW"/>
</dbReference>
<dbReference type="PROSITE" id="PS01359">
    <property type="entry name" value="ZF_PHD_1"/>
    <property type="match status" value="1"/>
</dbReference>
<keyword evidence="5" id="KW-0539">Nucleus</keyword>
<feature type="compositionally biased region" description="Polar residues" evidence="7">
    <location>
        <begin position="1393"/>
        <end position="1411"/>
    </location>
</feature>
<reference evidence="10" key="1">
    <citation type="submission" date="2022-08" db="EMBL/GenBank/DDBJ databases">
        <authorList>
            <person name="Marques A."/>
        </authorList>
    </citation>
    <scope>NUCLEOTIDE SEQUENCE</scope>
    <source>
        <strain evidence="10">RhyPub2mFocal</strain>
        <tissue evidence="10">Leaves</tissue>
    </source>
</reference>
<feature type="domain" description="PHD-type" evidence="8">
    <location>
        <begin position="437"/>
        <end position="484"/>
    </location>
</feature>
<evidence type="ECO:0000313" key="11">
    <source>
        <dbReference type="Proteomes" id="UP001140206"/>
    </source>
</evidence>
<feature type="region of interest" description="Disordered" evidence="7">
    <location>
        <begin position="1246"/>
        <end position="1279"/>
    </location>
</feature>
<dbReference type="GO" id="GO:0005634">
    <property type="term" value="C:nucleus"/>
    <property type="evidence" value="ECO:0007669"/>
    <property type="project" value="UniProtKB-SubCell"/>
</dbReference>
<evidence type="ECO:0000256" key="2">
    <source>
        <dbReference type="ARBA" id="ARBA00022723"/>
    </source>
</evidence>
<evidence type="ECO:0000256" key="5">
    <source>
        <dbReference type="ARBA" id="ARBA00023242"/>
    </source>
</evidence>
<evidence type="ECO:0000259" key="8">
    <source>
        <dbReference type="PROSITE" id="PS50016"/>
    </source>
</evidence>
<sequence length="1669" mass="184244">MEAEAAGPDRRDESFPSEANADADADSNPGGVKSEITLTPPMEIESNGQESGTDRVLDSDCKKKEGECVVGCYVGRKEAGSGTTRVLLGKVTSYDAQSEVYCVVYEDGERENLDRNQLSQILVDDDGTGSRLKMSCRKRKLDLLVSEEVKKNPSEVSPGPQGSEEVKKNPSDVSNGSQASDVSDDADSSSNSCESSGRDLDSSEPVREIQVPELPPSSGDIAVPEESIGHLFSVYTFLRSFSVHLFLSPFTLADFVGSLNCSVKNSLLDVVHLLLMKALRRHLESLMSDGSQFASTCLRYHDWSLLDTLTWPVFLLEFLHLRGLVQELGGLKFGLCLSSGEYYGLPVSVKLKMLQILCDEVMSSTEMKSELEKREEYSEDLEYDSDGISNALPTESSTRRGRPRSARATSTTRETQEEPAAEKESSLSLDVGQDGNSDDCRICGMDGMLICCDGCPWAYHSRCIGLNKASLPQGQWFCPECTINKLGPISARIERGARGACYFGIDAAGRQFVGACDYLIVTRSLLGAERYDHYYNQSDVAKVFYVLTNTDERAHYADICKGISKYWDNAFCGIDNASVISLNEDAKCNGATPYNLKLQNGLSGLNVCTTTYSTPSNLKAQNSLSVLATDGSPLGTPSILKVQNSASGLAACTTPYVIAGKNSNAHGMSIETSKSTVAKSSARLGPTFKPYLYLNQYMHGDVAATAAATFAILSAEESNSKASDASNPRKVTQHMMILQMKAFSQAASQFVWPSADRRLMEVPRDRCGWCMSCKGPNIHKKGCLLNWAAANAIKGSARSLSSLRPIYRTEESNLPIVATYIASMEESLQGLTDGALLDAKYRDWWRNQLKEANDCKVLKFLLLELEKCIRGVALLSGWFKLLDEWSVELSGTTGGVSSRNSVNQRRAGGSTGRRGKKRSGVAESTSGASDDKEVNWWRGGKLSKAVFQRGLLSQTFARKAARQGGVKKIPGISYHDSSEYPHRSRQFAWRVSVQSSKSTAQLALQVRYLNSQIRWKELVPPDQLLTEGKAAETDAAIFRNAVICDKKMLENKILYALLFTNQKHLPVRVTKNVIEMEETDNSGGKLWFSENHIPLYLIKAYEEKARPRALLGLNTVIPTGLPIIRQKKRLQPYYTDIFMYLADRGQRHLKPPCASCKQQVMLRDIVRCVSCQGDCHEVCMVFSLSGIICKLCHAKRAAQPLVPKVIQIRQPMPLTPQQIQTVQKVEQVPGSNTKVKFLVGSSAHAPKQAVPAVPSTTAEPESKSGQKRKRQPAPGEPICYGLRFKREGKLDSGMDFRSENLVLKCKLGTNPSRQPICCLCQRPYSPDYIYIRCEKCLSWFHGDSVELKESQVDDLVGFKCGKCRRKVQPKCPFADPISKKFKSNKVHDVRPSAATTHNNKPSEQSSAQPFHSSDDDLMLFHDPLLSSYGRVEPVEQIQNETSVATQPDASQLLLKSNQKLSVRRAQTKNDSDLLTNSEIVADGAGTQATDSEDLNDVSVSSEFSSPVLEWDFSHGDGFVGEDALPDANSNFAWTESNHENIDQGEGDDGFEPQTYFSFTELLAPEDNSLLDENQQIGASFDELLANSLQEDEPGSELWPETDHHLQAHPQPVFEDQVVVCDRCKGSDPAPDMSCEICRLCIHNYCSPWMESEESFGAEQWKCGNCREWR</sequence>
<dbReference type="Pfam" id="PF15612">
    <property type="entry name" value="WHIM1"/>
    <property type="match status" value="1"/>
</dbReference>
<dbReference type="PROSITE" id="PS50016">
    <property type="entry name" value="ZF_PHD_2"/>
    <property type="match status" value="1"/>
</dbReference>
<dbReference type="SUPFAM" id="SSF57903">
    <property type="entry name" value="FYVE/PHD zinc finger"/>
    <property type="match status" value="2"/>
</dbReference>
<dbReference type="SMART" id="SM00249">
    <property type="entry name" value="PHD"/>
    <property type="match status" value="3"/>
</dbReference>
<dbReference type="CDD" id="cd15532">
    <property type="entry name" value="PHD2_CHD_II"/>
    <property type="match status" value="1"/>
</dbReference>
<dbReference type="Gene3D" id="3.30.40.10">
    <property type="entry name" value="Zinc/RING finger domain, C3HC4 (zinc finger)"/>
    <property type="match status" value="2"/>
</dbReference>
<evidence type="ECO:0000256" key="4">
    <source>
        <dbReference type="ARBA" id="ARBA00022833"/>
    </source>
</evidence>
<dbReference type="PANTHER" id="PTHR46508">
    <property type="entry name" value="PHD FINGER FAMILY PROTEIN"/>
    <property type="match status" value="1"/>
</dbReference>
<dbReference type="InterPro" id="IPR028942">
    <property type="entry name" value="WHIM1_dom"/>
</dbReference>
<gene>
    <name evidence="10" type="ORF">LUZ62_085990</name>
</gene>
<keyword evidence="3 6" id="KW-0863">Zinc-finger</keyword>
<feature type="compositionally biased region" description="Polar residues" evidence="7">
    <location>
        <begin position="891"/>
        <end position="904"/>
    </location>
</feature>
<keyword evidence="11" id="KW-1185">Reference proteome</keyword>
<keyword evidence="4" id="KW-0862">Zinc</keyword>
<feature type="domain" description="DDT" evidence="9">
    <location>
        <begin position="225"/>
        <end position="285"/>
    </location>
</feature>
<feature type="compositionally biased region" description="Basic and acidic residues" evidence="7">
    <location>
        <begin position="414"/>
        <end position="425"/>
    </location>
</feature>
<organism evidence="10 11">
    <name type="scientific">Rhynchospora pubera</name>
    <dbReference type="NCBI Taxonomy" id="906938"/>
    <lineage>
        <taxon>Eukaryota</taxon>
        <taxon>Viridiplantae</taxon>
        <taxon>Streptophyta</taxon>
        <taxon>Embryophyta</taxon>
        <taxon>Tracheophyta</taxon>
        <taxon>Spermatophyta</taxon>
        <taxon>Magnoliopsida</taxon>
        <taxon>Liliopsida</taxon>
        <taxon>Poales</taxon>
        <taxon>Cyperaceae</taxon>
        <taxon>Cyperoideae</taxon>
        <taxon>Rhynchosporeae</taxon>
        <taxon>Rhynchospora</taxon>
    </lineage>
</organism>
<evidence type="ECO:0000313" key="10">
    <source>
        <dbReference type="EMBL" id="KAJ4751585.1"/>
    </source>
</evidence>
<dbReference type="EMBL" id="JAMFTS010000005">
    <property type="protein sequence ID" value="KAJ4751585.1"/>
    <property type="molecule type" value="Genomic_DNA"/>
</dbReference>
<dbReference type="InterPro" id="IPR011011">
    <property type="entry name" value="Znf_FYVE_PHD"/>
</dbReference>
<dbReference type="InterPro" id="IPR019787">
    <property type="entry name" value="Znf_PHD-finger"/>
</dbReference>
<dbReference type="InterPro" id="IPR013083">
    <property type="entry name" value="Znf_RING/FYVE/PHD"/>
</dbReference>
<feature type="region of interest" description="Disordered" evidence="7">
    <location>
        <begin position="149"/>
        <end position="220"/>
    </location>
</feature>
<dbReference type="Pfam" id="PF00628">
    <property type="entry name" value="PHD"/>
    <property type="match status" value="1"/>
</dbReference>
<dbReference type="Pfam" id="PF24294">
    <property type="entry name" value="Chromo_PTM"/>
    <property type="match status" value="1"/>
</dbReference>
<dbReference type="InterPro" id="IPR001965">
    <property type="entry name" value="Znf_PHD"/>
</dbReference>
<dbReference type="Pfam" id="PF21743">
    <property type="entry name" value="PTM_DIR17_Tudor"/>
    <property type="match status" value="1"/>
</dbReference>
<comment type="subcellular location">
    <subcellularLocation>
        <location evidence="1">Nucleus</location>
    </subcellularLocation>
</comment>
<feature type="region of interest" description="Disordered" evidence="7">
    <location>
        <begin position="891"/>
        <end position="931"/>
    </location>
</feature>
<dbReference type="InterPro" id="IPR047365">
    <property type="entry name" value="Tudor_AtPTM-like"/>
</dbReference>
<proteinExistence type="predicted"/>
<dbReference type="PROSITE" id="PS50827">
    <property type="entry name" value="DDT"/>
    <property type="match status" value="1"/>
</dbReference>
<protein>
    <submittedName>
        <fullName evidence="10">PHD finger family protein</fullName>
    </submittedName>
</protein>
<feature type="region of interest" description="Disordered" evidence="7">
    <location>
        <begin position="369"/>
        <end position="434"/>
    </location>
</feature>
<comment type="caution">
    <text evidence="10">The sequence shown here is derived from an EMBL/GenBank/DDBJ whole genome shotgun (WGS) entry which is preliminary data.</text>
</comment>
<dbReference type="Pfam" id="PF02791">
    <property type="entry name" value="DDT"/>
    <property type="match status" value="1"/>
</dbReference>
<dbReference type="Proteomes" id="UP001140206">
    <property type="component" value="Chromosome 5"/>
</dbReference>
<evidence type="ECO:0000256" key="3">
    <source>
        <dbReference type="ARBA" id="ARBA00022771"/>
    </source>
</evidence>
<evidence type="ECO:0000256" key="1">
    <source>
        <dbReference type="ARBA" id="ARBA00004123"/>
    </source>
</evidence>
<name>A0AAV8C7Y5_9POAL</name>
<feature type="region of interest" description="Disordered" evidence="7">
    <location>
        <begin position="1"/>
        <end position="58"/>
    </location>
</feature>
<dbReference type="SMART" id="SM00571">
    <property type="entry name" value="DDT"/>
    <property type="match status" value="1"/>
</dbReference>
<dbReference type="PANTHER" id="PTHR46508:SF1">
    <property type="entry name" value="PHD FINGER FAMILY PROTEIN"/>
    <property type="match status" value="1"/>
</dbReference>
<evidence type="ECO:0000259" key="9">
    <source>
        <dbReference type="PROSITE" id="PS50827"/>
    </source>
</evidence>
<feature type="region of interest" description="Disordered" evidence="7">
    <location>
        <begin position="1384"/>
        <end position="1412"/>
    </location>
</feature>
<evidence type="ECO:0000256" key="6">
    <source>
        <dbReference type="PROSITE-ProRule" id="PRU00146"/>
    </source>
</evidence>